<dbReference type="EMBL" id="JBBNAE010000008">
    <property type="protein sequence ID" value="KAK9102956.1"/>
    <property type="molecule type" value="Genomic_DNA"/>
</dbReference>
<protein>
    <submittedName>
        <fullName evidence="2">Uncharacterized protein</fullName>
    </submittedName>
</protein>
<feature type="transmembrane region" description="Helical" evidence="1">
    <location>
        <begin position="57"/>
        <end position="79"/>
    </location>
</feature>
<keyword evidence="1" id="KW-0472">Membrane</keyword>
<name>A0AAP0F1N2_9MAGN</name>
<evidence type="ECO:0000313" key="3">
    <source>
        <dbReference type="Proteomes" id="UP001417504"/>
    </source>
</evidence>
<keyword evidence="1" id="KW-0812">Transmembrane</keyword>
<organism evidence="2 3">
    <name type="scientific">Stephania japonica</name>
    <dbReference type="NCBI Taxonomy" id="461633"/>
    <lineage>
        <taxon>Eukaryota</taxon>
        <taxon>Viridiplantae</taxon>
        <taxon>Streptophyta</taxon>
        <taxon>Embryophyta</taxon>
        <taxon>Tracheophyta</taxon>
        <taxon>Spermatophyta</taxon>
        <taxon>Magnoliopsida</taxon>
        <taxon>Ranunculales</taxon>
        <taxon>Menispermaceae</taxon>
        <taxon>Menispermoideae</taxon>
        <taxon>Cissampelideae</taxon>
        <taxon>Stephania</taxon>
    </lineage>
</organism>
<gene>
    <name evidence="2" type="ORF">Sjap_020210</name>
</gene>
<reference evidence="2 3" key="1">
    <citation type="submission" date="2024-01" db="EMBL/GenBank/DDBJ databases">
        <title>Genome assemblies of Stephania.</title>
        <authorList>
            <person name="Yang L."/>
        </authorList>
    </citation>
    <scope>NUCLEOTIDE SEQUENCE [LARGE SCALE GENOMIC DNA]</scope>
    <source>
        <strain evidence="2">QJT</strain>
        <tissue evidence="2">Leaf</tissue>
    </source>
</reference>
<dbReference type="AlphaFoldDB" id="A0AAP0F1N2"/>
<comment type="caution">
    <text evidence="2">The sequence shown here is derived from an EMBL/GenBank/DDBJ whole genome shotgun (WGS) entry which is preliminary data.</text>
</comment>
<keyword evidence="1" id="KW-1133">Transmembrane helix</keyword>
<dbReference type="Proteomes" id="UP001417504">
    <property type="component" value="Unassembled WGS sequence"/>
</dbReference>
<sequence length="91" mass="10292">MAFAARIPITKARNLDVFVESFPTIFLPPQSTSAPISSKSRFGIVVTLHICDNLRKLYFNFNILVRPSIMLTVGSYFLARQRPKNGHLLNI</sequence>
<accession>A0AAP0F1N2</accession>
<evidence type="ECO:0000256" key="1">
    <source>
        <dbReference type="SAM" id="Phobius"/>
    </source>
</evidence>
<proteinExistence type="predicted"/>
<keyword evidence="3" id="KW-1185">Reference proteome</keyword>
<evidence type="ECO:0000313" key="2">
    <source>
        <dbReference type="EMBL" id="KAK9102956.1"/>
    </source>
</evidence>